<dbReference type="SUPFAM" id="SSF53067">
    <property type="entry name" value="Actin-like ATPase domain"/>
    <property type="match status" value="2"/>
</dbReference>
<evidence type="ECO:0000313" key="4">
    <source>
        <dbReference type="Proteomes" id="UP000238916"/>
    </source>
</evidence>
<dbReference type="EMBL" id="OMOF01000654">
    <property type="protein sequence ID" value="SPF53660.1"/>
    <property type="molecule type" value="Genomic_DNA"/>
</dbReference>
<dbReference type="InterPro" id="IPR049067">
    <property type="entry name" value="MreB-like_C"/>
</dbReference>
<organism evidence="3 4">
    <name type="scientific">Candidatus Desulfosporosinus infrequens</name>
    <dbReference type="NCBI Taxonomy" id="2043169"/>
    <lineage>
        <taxon>Bacteria</taxon>
        <taxon>Bacillati</taxon>
        <taxon>Bacillota</taxon>
        <taxon>Clostridia</taxon>
        <taxon>Eubacteriales</taxon>
        <taxon>Desulfitobacteriaceae</taxon>
        <taxon>Desulfosporosinus</taxon>
    </lineage>
</organism>
<dbReference type="AlphaFoldDB" id="A0A2U3LP35"/>
<dbReference type="InterPro" id="IPR040607">
    <property type="entry name" value="ALP_N"/>
</dbReference>
<dbReference type="Proteomes" id="UP000238916">
    <property type="component" value="Unassembled WGS sequence"/>
</dbReference>
<evidence type="ECO:0000259" key="2">
    <source>
        <dbReference type="Pfam" id="PF21522"/>
    </source>
</evidence>
<feature type="domain" description="Actin-like protein N-terminal" evidence="1">
    <location>
        <begin position="10"/>
        <end position="98"/>
    </location>
</feature>
<protein>
    <submittedName>
        <fullName evidence="3">Uncharacterized protein</fullName>
    </submittedName>
</protein>
<feature type="domain" description="Actin homologue MreB-like C-terminal" evidence="2">
    <location>
        <begin position="125"/>
        <end position="243"/>
    </location>
</feature>
<gene>
    <name evidence="3" type="ORF">SBF1_6880002</name>
</gene>
<evidence type="ECO:0000259" key="1">
    <source>
        <dbReference type="Pfam" id="PF17989"/>
    </source>
</evidence>
<dbReference type="Gene3D" id="3.30.420.40">
    <property type="match status" value="2"/>
</dbReference>
<accession>A0A2U3LP35</accession>
<reference evidence="4" key="1">
    <citation type="submission" date="2018-02" db="EMBL/GenBank/DDBJ databases">
        <authorList>
            <person name="Hausmann B."/>
        </authorList>
    </citation>
    <scope>NUCLEOTIDE SEQUENCE [LARGE SCALE GENOMIC DNA]</scope>
    <source>
        <strain evidence="4">Peat soil MAG SbF1</strain>
    </source>
</reference>
<dbReference type="Pfam" id="PF17989">
    <property type="entry name" value="ALP_N"/>
    <property type="match status" value="1"/>
</dbReference>
<evidence type="ECO:0000313" key="3">
    <source>
        <dbReference type="EMBL" id="SPF53660.1"/>
    </source>
</evidence>
<name>A0A2U3LP35_9FIRM</name>
<sequence length="280" mass="31340">MDGTDPRYCWDENKSSDEDSMALLIAQLATGQTAKAEGRDSKVTFYVGTGLPIKHYFQHKQAYEQNIKGDFTVIFRSGPWEGVKCTLKIIRCQVYPQVWGIFWNETHDQLGNLINEQYRHGYTLVVDPGFGTTDYALFIDGVMKDAYCDSSELGIASAMKQISENLAEKGVNLDEKELDHYFMEQDGVYIFNGEAIDLKTLREVALKSLGKKLYDDLKIKLQPVWDKIQVSLVGGGGGKALFNYLNLDNKQLVVDPQFGNASGFRKAAQGALLKSVRSHG</sequence>
<dbReference type="Pfam" id="PF21522">
    <property type="entry name" value="MreB-like_C"/>
    <property type="match status" value="1"/>
</dbReference>
<proteinExistence type="predicted"/>
<dbReference type="CDD" id="cd24025">
    <property type="entry name" value="ASKHA_NBD_ParM_pCBH-like"/>
    <property type="match status" value="1"/>
</dbReference>
<dbReference type="InterPro" id="IPR043129">
    <property type="entry name" value="ATPase_NBD"/>
</dbReference>